<evidence type="ECO:0000259" key="8">
    <source>
        <dbReference type="Pfam" id="PF13186"/>
    </source>
</evidence>
<dbReference type="GO" id="GO:0003824">
    <property type="term" value="F:catalytic activity"/>
    <property type="evidence" value="ECO:0007669"/>
    <property type="project" value="InterPro"/>
</dbReference>
<feature type="domain" description="Radical SAM core" evidence="7">
    <location>
        <begin position="55"/>
        <end position="188"/>
    </location>
</feature>
<dbReference type="InterPro" id="IPR058240">
    <property type="entry name" value="rSAM_sf"/>
</dbReference>
<dbReference type="SFLD" id="SFLDG01387">
    <property type="entry name" value="BtrN-like_SPASM_domain_contain"/>
    <property type="match status" value="1"/>
</dbReference>
<evidence type="ECO:0000256" key="2">
    <source>
        <dbReference type="ARBA" id="ARBA00022485"/>
    </source>
</evidence>
<keyword evidence="4" id="KW-0479">Metal-binding</keyword>
<sequence length="342" mass="39035">MWFNVSAIFVNLCLYSRTFTFRRLFNLLKLGCGFSLSRIHKKPVCIGRPYALSMEPSGNCQLKCPECPTGAAILSRSKGLLGIPVFEKTINETADYLIHLNLYFQGEPLMHPKLSELVKIANNAKIYTVISTNGLLLGKRTCKKLIEAGLSQITVSLDGYSQPVYETYRKGGHVEDVKKGILNLIEARSNSEQRNPLIVVQSLAFEHNIPEIPEIKNWCKQAGVDKLEIKSVQINDFGDGSVKPWEGNSRYEKDRDGSTVLKGKSYNHCWRHWSSAVISWNGDVAPCCYDKDIEYNMGNTSTIDFNKIWKHQNYNNFRHRILYQRAKIKMCQNCPEGRNWLM</sequence>
<evidence type="ECO:0000256" key="5">
    <source>
        <dbReference type="ARBA" id="ARBA00023004"/>
    </source>
</evidence>
<keyword evidence="5" id="KW-0408">Iron</keyword>
<dbReference type="AlphaFoldDB" id="A0A2U2B9G4"/>
<dbReference type="InterPro" id="IPR007197">
    <property type="entry name" value="rSAM"/>
</dbReference>
<dbReference type="InterPro" id="IPR013785">
    <property type="entry name" value="Aldolase_TIM"/>
</dbReference>
<dbReference type="InterPro" id="IPR034391">
    <property type="entry name" value="AdoMet-like_SPASM_containing"/>
</dbReference>
<dbReference type="Proteomes" id="UP000244956">
    <property type="component" value="Unassembled WGS sequence"/>
</dbReference>
<comment type="cofactor">
    <cofactor evidence="1">
        <name>[4Fe-4S] cluster</name>
        <dbReference type="ChEBI" id="CHEBI:49883"/>
    </cofactor>
</comment>
<gene>
    <name evidence="9" type="ORF">DDZ16_09570</name>
</gene>
<evidence type="ECO:0000259" key="7">
    <source>
        <dbReference type="Pfam" id="PF04055"/>
    </source>
</evidence>
<keyword evidence="6" id="KW-0411">Iron-sulfur</keyword>
<dbReference type="Pfam" id="PF13186">
    <property type="entry name" value="SPASM"/>
    <property type="match status" value="1"/>
</dbReference>
<evidence type="ECO:0000313" key="9">
    <source>
        <dbReference type="EMBL" id="PWD99683.1"/>
    </source>
</evidence>
<dbReference type="RefSeq" id="WP_109264222.1">
    <property type="nucleotide sequence ID" value="NZ_QEWP01000006.1"/>
</dbReference>
<keyword evidence="10" id="KW-1185">Reference proteome</keyword>
<proteinExistence type="predicted"/>
<dbReference type="Pfam" id="PF04055">
    <property type="entry name" value="Radical_SAM"/>
    <property type="match status" value="1"/>
</dbReference>
<dbReference type="InterPro" id="IPR050377">
    <property type="entry name" value="Radical_SAM_PqqE_MftC-like"/>
</dbReference>
<dbReference type="Gene3D" id="3.20.20.70">
    <property type="entry name" value="Aldolase class I"/>
    <property type="match status" value="1"/>
</dbReference>
<dbReference type="InterPro" id="IPR023885">
    <property type="entry name" value="4Fe4S-binding_SPASM_dom"/>
</dbReference>
<dbReference type="PANTHER" id="PTHR11228">
    <property type="entry name" value="RADICAL SAM DOMAIN PROTEIN"/>
    <property type="match status" value="1"/>
</dbReference>
<dbReference type="CDD" id="cd01335">
    <property type="entry name" value="Radical_SAM"/>
    <property type="match status" value="1"/>
</dbReference>
<reference evidence="9 10" key="1">
    <citation type="submission" date="2018-05" db="EMBL/GenBank/DDBJ databases">
        <title>Marinilabilia rubrum sp. nov., isolated from saltern sediment.</title>
        <authorList>
            <person name="Zhang R."/>
        </authorList>
    </citation>
    <scope>NUCLEOTIDE SEQUENCE [LARGE SCALE GENOMIC DNA]</scope>
    <source>
        <strain evidence="9 10">WTE16</strain>
    </source>
</reference>
<dbReference type="OrthoDB" id="9805809at2"/>
<evidence type="ECO:0000256" key="6">
    <source>
        <dbReference type="ARBA" id="ARBA00023014"/>
    </source>
</evidence>
<dbReference type="GO" id="GO:0051536">
    <property type="term" value="F:iron-sulfur cluster binding"/>
    <property type="evidence" value="ECO:0007669"/>
    <property type="project" value="UniProtKB-KW"/>
</dbReference>
<feature type="domain" description="4Fe4S-binding SPASM" evidence="8">
    <location>
        <begin position="269"/>
        <end position="335"/>
    </location>
</feature>
<dbReference type="PANTHER" id="PTHR11228:SF7">
    <property type="entry name" value="PQQA PEPTIDE CYCLASE"/>
    <property type="match status" value="1"/>
</dbReference>
<accession>A0A2U2B9G4</accession>
<comment type="caution">
    <text evidence="9">The sequence shown here is derived from an EMBL/GenBank/DDBJ whole genome shotgun (WGS) entry which is preliminary data.</text>
</comment>
<evidence type="ECO:0000256" key="1">
    <source>
        <dbReference type="ARBA" id="ARBA00001966"/>
    </source>
</evidence>
<evidence type="ECO:0000256" key="3">
    <source>
        <dbReference type="ARBA" id="ARBA00022691"/>
    </source>
</evidence>
<name>A0A2U2B9G4_9BACT</name>
<keyword evidence="3" id="KW-0949">S-adenosyl-L-methionine</keyword>
<protein>
    <submittedName>
        <fullName evidence="9">Radical SAM protein</fullName>
    </submittedName>
</protein>
<dbReference type="SUPFAM" id="SSF102114">
    <property type="entry name" value="Radical SAM enzymes"/>
    <property type="match status" value="1"/>
</dbReference>
<evidence type="ECO:0000313" key="10">
    <source>
        <dbReference type="Proteomes" id="UP000244956"/>
    </source>
</evidence>
<dbReference type="SFLD" id="SFLDG01067">
    <property type="entry name" value="SPASM/twitch_domain_containing"/>
    <property type="match status" value="1"/>
</dbReference>
<dbReference type="EMBL" id="QEWP01000006">
    <property type="protein sequence ID" value="PWD99683.1"/>
    <property type="molecule type" value="Genomic_DNA"/>
</dbReference>
<organism evidence="9 10">
    <name type="scientific">Marinilabilia rubra</name>
    <dbReference type="NCBI Taxonomy" id="2162893"/>
    <lineage>
        <taxon>Bacteria</taxon>
        <taxon>Pseudomonadati</taxon>
        <taxon>Bacteroidota</taxon>
        <taxon>Bacteroidia</taxon>
        <taxon>Marinilabiliales</taxon>
        <taxon>Marinilabiliaceae</taxon>
        <taxon>Marinilabilia</taxon>
    </lineage>
</organism>
<evidence type="ECO:0000256" key="4">
    <source>
        <dbReference type="ARBA" id="ARBA00022723"/>
    </source>
</evidence>
<dbReference type="GO" id="GO:0046872">
    <property type="term" value="F:metal ion binding"/>
    <property type="evidence" value="ECO:0007669"/>
    <property type="project" value="UniProtKB-KW"/>
</dbReference>
<keyword evidence="2" id="KW-0004">4Fe-4S</keyword>
<dbReference type="SFLD" id="SFLDS00029">
    <property type="entry name" value="Radical_SAM"/>
    <property type="match status" value="1"/>
</dbReference>